<feature type="domain" description="Integrase catalytic" evidence="1">
    <location>
        <begin position="219"/>
        <end position="342"/>
    </location>
</feature>
<dbReference type="InterPro" id="IPR050951">
    <property type="entry name" value="Retrovirus_Pol_polyprotein"/>
</dbReference>
<dbReference type="Proteomes" id="UP000663856">
    <property type="component" value="Unassembled WGS sequence"/>
</dbReference>
<sequence>MMTSSVKNRRVDRISILLQEFNIEKIIHIKGRHNCLADYLSRHPTPREEEIFDEDYGISMLFQGEPPVRVYVPDHNPLFISAVNTRSKTQRMKQQNNPIDSIDLFIKNDTSLISNPDNVEYSQEYPLPLIMPNRFDLTQIKIEQSKDLIIQKKIKEIMQNPTKHPYVFKDGLLYKLISNNTDSITKKKFIYLPSSMIDALLKSYHDDPLGGHFGIKRTWVIAVALPDCSAQTTAQAIFNEYICRYGVPISILSDQGTHFKNQIMDSMEKLIGYNHIFSTVYHPQTNGMVERFNATFVPQLAKLQDREDNNWDEFLLPVVFGYNTGIHATTNYSPFQLQFGCEPRLPADQPSTSFTFNKPNDYYDRLKKNLFTIRRQARECSVSRQQQYKVHYDKQRPDPHYEVNDLVLIKIHGLKTKLEPKYSITPKLIIKTQHPTYWVKDEHTQVESRVHVNDIRPIFIS</sequence>
<evidence type="ECO:0000313" key="2">
    <source>
        <dbReference type="EMBL" id="CAF2049798.1"/>
    </source>
</evidence>
<dbReference type="SUPFAM" id="SSF53098">
    <property type="entry name" value="Ribonuclease H-like"/>
    <property type="match status" value="1"/>
</dbReference>
<dbReference type="PANTHER" id="PTHR37984:SF15">
    <property type="entry name" value="INTEGRASE CATALYTIC DOMAIN-CONTAINING PROTEIN"/>
    <property type="match status" value="1"/>
</dbReference>
<comment type="caution">
    <text evidence="2">The sequence shown here is derived from an EMBL/GenBank/DDBJ whole genome shotgun (WGS) entry which is preliminary data.</text>
</comment>
<dbReference type="PROSITE" id="PS50994">
    <property type="entry name" value="INTEGRASE"/>
    <property type="match status" value="1"/>
</dbReference>
<organism evidence="2 3">
    <name type="scientific">Rotaria magnacalcarata</name>
    <dbReference type="NCBI Taxonomy" id="392030"/>
    <lineage>
        <taxon>Eukaryota</taxon>
        <taxon>Metazoa</taxon>
        <taxon>Spiralia</taxon>
        <taxon>Gnathifera</taxon>
        <taxon>Rotifera</taxon>
        <taxon>Eurotatoria</taxon>
        <taxon>Bdelloidea</taxon>
        <taxon>Philodinida</taxon>
        <taxon>Philodinidae</taxon>
        <taxon>Rotaria</taxon>
    </lineage>
</organism>
<reference evidence="2" key="1">
    <citation type="submission" date="2021-02" db="EMBL/GenBank/DDBJ databases">
        <authorList>
            <person name="Nowell W R."/>
        </authorList>
    </citation>
    <scope>NUCLEOTIDE SEQUENCE</scope>
</reference>
<evidence type="ECO:0000313" key="3">
    <source>
        <dbReference type="Proteomes" id="UP000663856"/>
    </source>
</evidence>
<dbReference type="InterPro" id="IPR012337">
    <property type="entry name" value="RNaseH-like_sf"/>
</dbReference>
<dbReference type="Gene3D" id="3.30.420.10">
    <property type="entry name" value="Ribonuclease H-like superfamily/Ribonuclease H"/>
    <property type="match status" value="1"/>
</dbReference>
<name>A0A816PL92_9BILA</name>
<proteinExistence type="predicted"/>
<dbReference type="EMBL" id="CAJNRF010003346">
    <property type="protein sequence ID" value="CAF2049798.1"/>
    <property type="molecule type" value="Genomic_DNA"/>
</dbReference>
<dbReference type="GO" id="GO:0015074">
    <property type="term" value="P:DNA integration"/>
    <property type="evidence" value="ECO:0007669"/>
    <property type="project" value="InterPro"/>
</dbReference>
<dbReference type="GO" id="GO:0003676">
    <property type="term" value="F:nucleic acid binding"/>
    <property type="evidence" value="ECO:0007669"/>
    <property type="project" value="InterPro"/>
</dbReference>
<evidence type="ECO:0000259" key="1">
    <source>
        <dbReference type="PROSITE" id="PS50994"/>
    </source>
</evidence>
<dbReference type="AlphaFoldDB" id="A0A816PL92"/>
<dbReference type="PANTHER" id="PTHR37984">
    <property type="entry name" value="PROTEIN CBG26694"/>
    <property type="match status" value="1"/>
</dbReference>
<dbReference type="InterPro" id="IPR001584">
    <property type="entry name" value="Integrase_cat-core"/>
</dbReference>
<dbReference type="InterPro" id="IPR036397">
    <property type="entry name" value="RNaseH_sf"/>
</dbReference>
<accession>A0A816PL92</accession>
<protein>
    <recommendedName>
        <fullName evidence="1">Integrase catalytic domain-containing protein</fullName>
    </recommendedName>
</protein>
<gene>
    <name evidence="2" type="ORF">WKI299_LOCUS9933</name>
</gene>